<evidence type="ECO:0000256" key="10">
    <source>
        <dbReference type="ARBA" id="ARBA00022786"/>
    </source>
</evidence>
<dbReference type="Gene3D" id="1.20.120.1750">
    <property type="match status" value="1"/>
</dbReference>
<dbReference type="Gene3D" id="3.30.40.10">
    <property type="entry name" value="Zinc/RING finger domain, C3HC4 (zinc finger)"/>
    <property type="match status" value="1"/>
</dbReference>
<dbReference type="FunFam" id="3.30.420.10:FF:000076">
    <property type="entry name" value="RBR-type E3 ubiquitin transferase"/>
    <property type="match status" value="1"/>
</dbReference>
<evidence type="ECO:0000256" key="1">
    <source>
        <dbReference type="ARBA" id="ARBA00001798"/>
    </source>
</evidence>
<dbReference type="EC" id="2.3.2.31" evidence="5"/>
<keyword evidence="11" id="KW-0862">Zinc</keyword>
<evidence type="ECO:0000256" key="5">
    <source>
        <dbReference type="ARBA" id="ARBA00012251"/>
    </source>
</evidence>
<evidence type="ECO:0000256" key="11">
    <source>
        <dbReference type="ARBA" id="ARBA00022833"/>
    </source>
</evidence>
<evidence type="ECO:0000259" key="14">
    <source>
        <dbReference type="PROSITE" id="PS50089"/>
    </source>
</evidence>
<keyword evidence="17" id="KW-1185">Reference proteome</keyword>
<dbReference type="FunFam" id="1.20.120.1750:FF:000019">
    <property type="entry name" value="RBR-type E3 ubiquitin transferase"/>
    <property type="match status" value="1"/>
</dbReference>
<dbReference type="GO" id="GO:0008270">
    <property type="term" value="F:zinc ion binding"/>
    <property type="evidence" value="ECO:0007669"/>
    <property type="project" value="UniProtKB-KW"/>
</dbReference>
<evidence type="ECO:0000313" key="16">
    <source>
        <dbReference type="EMBL" id="CAH1451995.1"/>
    </source>
</evidence>
<dbReference type="PROSITE" id="PS00518">
    <property type="entry name" value="ZF_RING_1"/>
    <property type="match status" value="1"/>
</dbReference>
<dbReference type="EMBL" id="CAKMRJ010005745">
    <property type="protein sequence ID" value="CAH1451995.1"/>
    <property type="molecule type" value="Genomic_DNA"/>
</dbReference>
<name>A0AAU9PR49_9ASTR</name>
<dbReference type="InterPro" id="IPR012337">
    <property type="entry name" value="RNaseH-like_sf"/>
</dbReference>
<comment type="cofactor">
    <cofactor evidence="2">
        <name>Zn(2+)</name>
        <dbReference type="ChEBI" id="CHEBI:29105"/>
    </cofactor>
</comment>
<dbReference type="InterPro" id="IPR017907">
    <property type="entry name" value="Znf_RING_CS"/>
</dbReference>
<dbReference type="SMART" id="SM00647">
    <property type="entry name" value="IBR"/>
    <property type="match status" value="2"/>
</dbReference>
<dbReference type="Pfam" id="PF13456">
    <property type="entry name" value="RVT_3"/>
    <property type="match status" value="1"/>
</dbReference>
<sequence>MATKMNEDKEELNIVAAEQHRELAAARIFVSDLDLAFRLQLEEAMTASLAFQPSSSTSPMKSQQPPILVSDDSDAVNLVDLQTLEIDNYEAEIRDRMVIETEKMKLKEDLHRRIHDQKLAREILRMPEDEWEEVGHNFERPYGEGSSSSTSKDNLELFRVYFKGLLSEERVHGTSSSQKTTTFAGIGVAICDSRDELIFEMRKPLDLIEDDRISRQSVEGKALIEALNAAIALDLKRIRFYCDYYTLYQYVSGRWQPKQAKIKAFVNQIKLLQKSFTFFSPSFVARKDVKFAFKLAREAIDSQINKPPESNHGKKLEHCVICLDDKSTDQFFSAGNCNHRYCFSCMKQHVEVKLLNGIVPKCPHEGCELELKVESCEIFMTPKLIEMMKHRIKEASIPVTEKVYCPYPKCSALMSKTELSKLPRFIYENGARTCCKCHGDFCVNCRVPWHRNMNCAEYKRRNPTPLVEESKLKSLAARNLWRQCIKCKHMIELATGCYHMTCRCGYEFCYTCGAEWKNKKATCTCPLWDEENIVDTDDDDDDEFDDDDDDEFDDDEEFDEFDSDDDEYYF</sequence>
<protein>
    <recommendedName>
        <fullName evidence="5">RBR-type E3 ubiquitin transferase</fullName>
        <ecNumber evidence="5">2.3.2.31</ecNumber>
    </recommendedName>
</protein>
<dbReference type="CDD" id="cd22582">
    <property type="entry name" value="BRcat_RBR_unk"/>
    <property type="match status" value="1"/>
</dbReference>
<comment type="function">
    <text evidence="3">Might act as an E3 ubiquitin-protein ligase, or as part of E3 complex, which accepts ubiquitin from specific E2 ubiquitin-conjugating enzymes and then transfers it to substrates.</text>
</comment>
<dbReference type="GO" id="GO:0004523">
    <property type="term" value="F:RNA-DNA hybrid ribonuclease activity"/>
    <property type="evidence" value="ECO:0007669"/>
    <property type="project" value="InterPro"/>
</dbReference>
<reference evidence="16 17" key="1">
    <citation type="submission" date="2022-01" db="EMBL/GenBank/DDBJ databases">
        <authorList>
            <person name="Xiong W."/>
            <person name="Schranz E."/>
        </authorList>
    </citation>
    <scope>NUCLEOTIDE SEQUENCE [LARGE SCALE GENOMIC DNA]</scope>
</reference>
<feature type="domain" description="RING-type" evidence="14">
    <location>
        <begin position="319"/>
        <end position="363"/>
    </location>
</feature>
<keyword evidence="8" id="KW-0677">Repeat</keyword>
<comment type="caution">
    <text evidence="16">The sequence shown here is derived from an EMBL/GenBank/DDBJ whole genome shotgun (WGS) entry which is preliminary data.</text>
</comment>
<feature type="region of interest" description="Disordered" evidence="13">
    <location>
        <begin position="534"/>
        <end position="570"/>
    </location>
</feature>
<dbReference type="AlphaFoldDB" id="A0AAU9PR49"/>
<organism evidence="16 17">
    <name type="scientific">Lactuca virosa</name>
    <dbReference type="NCBI Taxonomy" id="75947"/>
    <lineage>
        <taxon>Eukaryota</taxon>
        <taxon>Viridiplantae</taxon>
        <taxon>Streptophyta</taxon>
        <taxon>Embryophyta</taxon>
        <taxon>Tracheophyta</taxon>
        <taxon>Spermatophyta</taxon>
        <taxon>Magnoliopsida</taxon>
        <taxon>eudicotyledons</taxon>
        <taxon>Gunneridae</taxon>
        <taxon>Pentapetalae</taxon>
        <taxon>asterids</taxon>
        <taxon>campanulids</taxon>
        <taxon>Asterales</taxon>
        <taxon>Asteraceae</taxon>
        <taxon>Cichorioideae</taxon>
        <taxon>Cichorieae</taxon>
        <taxon>Lactucinae</taxon>
        <taxon>Lactuca</taxon>
    </lineage>
</organism>
<dbReference type="PROSITE" id="PS50089">
    <property type="entry name" value="ZF_RING_2"/>
    <property type="match status" value="1"/>
</dbReference>
<dbReference type="Gene3D" id="3.30.420.10">
    <property type="entry name" value="Ribonuclease H-like superfamily/Ribonuclease H"/>
    <property type="match status" value="1"/>
</dbReference>
<dbReference type="PANTHER" id="PTHR11685">
    <property type="entry name" value="RBR FAMILY RING FINGER AND IBR DOMAIN-CONTAINING"/>
    <property type="match status" value="1"/>
</dbReference>
<dbReference type="PROSITE" id="PS51873">
    <property type="entry name" value="TRIAD"/>
    <property type="match status" value="1"/>
</dbReference>
<dbReference type="GO" id="GO:0016567">
    <property type="term" value="P:protein ubiquitination"/>
    <property type="evidence" value="ECO:0007669"/>
    <property type="project" value="InterPro"/>
</dbReference>
<evidence type="ECO:0000256" key="8">
    <source>
        <dbReference type="ARBA" id="ARBA00022737"/>
    </source>
</evidence>
<evidence type="ECO:0000256" key="13">
    <source>
        <dbReference type="SAM" id="MobiDB-lite"/>
    </source>
</evidence>
<evidence type="ECO:0000256" key="4">
    <source>
        <dbReference type="ARBA" id="ARBA00005884"/>
    </source>
</evidence>
<dbReference type="InterPro" id="IPR002156">
    <property type="entry name" value="RNaseH_domain"/>
</dbReference>
<comment type="similarity">
    <text evidence="4">Belongs to the RBR family. Ariadne subfamily.</text>
</comment>
<evidence type="ECO:0000256" key="9">
    <source>
        <dbReference type="ARBA" id="ARBA00022771"/>
    </source>
</evidence>
<keyword evidence="7" id="KW-0479">Metal-binding</keyword>
<dbReference type="InterPro" id="IPR013083">
    <property type="entry name" value="Znf_RING/FYVE/PHD"/>
</dbReference>
<dbReference type="InterPro" id="IPR002867">
    <property type="entry name" value="IBR_dom"/>
</dbReference>
<proteinExistence type="inferred from homology"/>
<evidence type="ECO:0000256" key="12">
    <source>
        <dbReference type="PROSITE-ProRule" id="PRU00175"/>
    </source>
</evidence>
<evidence type="ECO:0000259" key="15">
    <source>
        <dbReference type="PROSITE" id="PS51873"/>
    </source>
</evidence>
<dbReference type="InterPro" id="IPR031127">
    <property type="entry name" value="E3_UB_ligase_RBR"/>
</dbReference>
<dbReference type="InterPro" id="IPR036397">
    <property type="entry name" value="RNaseH_sf"/>
</dbReference>
<dbReference type="CDD" id="cd22584">
    <property type="entry name" value="Rcat_RBR_unk"/>
    <property type="match status" value="1"/>
</dbReference>
<dbReference type="Proteomes" id="UP001157418">
    <property type="component" value="Unassembled WGS sequence"/>
</dbReference>
<dbReference type="SUPFAM" id="SSF57850">
    <property type="entry name" value="RING/U-box"/>
    <property type="match status" value="3"/>
</dbReference>
<dbReference type="SUPFAM" id="SSF53098">
    <property type="entry name" value="Ribonuclease H-like"/>
    <property type="match status" value="1"/>
</dbReference>
<evidence type="ECO:0000313" key="17">
    <source>
        <dbReference type="Proteomes" id="UP001157418"/>
    </source>
</evidence>
<dbReference type="InterPro" id="IPR001841">
    <property type="entry name" value="Znf_RING"/>
</dbReference>
<evidence type="ECO:0000256" key="7">
    <source>
        <dbReference type="ARBA" id="ARBA00022723"/>
    </source>
</evidence>
<gene>
    <name evidence="16" type="ORF">LVIROSA_LOCUS37321</name>
</gene>
<comment type="catalytic activity">
    <reaction evidence="1">
        <text>[E2 ubiquitin-conjugating enzyme]-S-ubiquitinyl-L-cysteine + [acceptor protein]-L-lysine = [E2 ubiquitin-conjugating enzyme]-L-cysteine + [acceptor protein]-N(6)-ubiquitinyl-L-lysine.</text>
        <dbReference type="EC" id="2.3.2.31"/>
    </reaction>
</comment>
<dbReference type="GO" id="GO:0003676">
    <property type="term" value="F:nucleic acid binding"/>
    <property type="evidence" value="ECO:0007669"/>
    <property type="project" value="InterPro"/>
</dbReference>
<evidence type="ECO:0000256" key="3">
    <source>
        <dbReference type="ARBA" id="ARBA00003976"/>
    </source>
</evidence>
<keyword evidence="9 12" id="KW-0863">Zinc-finger</keyword>
<feature type="domain" description="RING-type" evidence="15">
    <location>
        <begin position="315"/>
        <end position="529"/>
    </location>
</feature>
<dbReference type="InterPro" id="IPR044066">
    <property type="entry name" value="TRIAD_supradom"/>
</dbReference>
<keyword evidence="10" id="KW-0833">Ubl conjugation pathway</keyword>
<accession>A0AAU9PR49</accession>
<dbReference type="GO" id="GO:0061630">
    <property type="term" value="F:ubiquitin protein ligase activity"/>
    <property type="evidence" value="ECO:0007669"/>
    <property type="project" value="UniProtKB-EC"/>
</dbReference>
<keyword evidence="6" id="KW-0808">Transferase</keyword>
<evidence type="ECO:0000256" key="6">
    <source>
        <dbReference type="ARBA" id="ARBA00022679"/>
    </source>
</evidence>
<evidence type="ECO:0000256" key="2">
    <source>
        <dbReference type="ARBA" id="ARBA00001947"/>
    </source>
</evidence>
<dbReference type="Pfam" id="PF01485">
    <property type="entry name" value="IBR"/>
    <property type="match status" value="2"/>
</dbReference>
<dbReference type="FunFam" id="3.30.40.10:FF:000230">
    <property type="entry name" value="RBR-type E3 ubiquitin transferase"/>
    <property type="match status" value="1"/>
</dbReference>